<keyword evidence="1" id="KW-0812">Transmembrane</keyword>
<feature type="transmembrane region" description="Helical" evidence="1">
    <location>
        <begin position="6"/>
        <end position="27"/>
    </location>
</feature>
<keyword evidence="1" id="KW-1133">Transmembrane helix</keyword>
<reference evidence="2" key="1">
    <citation type="submission" date="2018-05" db="EMBL/GenBank/DDBJ databases">
        <authorList>
            <consortium name="NARMS: The National Antimicrobial Resistance Monitoring System"/>
        </authorList>
    </citation>
    <scope>NUCLEOTIDE SEQUENCE</scope>
    <source>
        <strain evidence="2">FSIS1607372</strain>
    </source>
</reference>
<dbReference type="InterPro" id="IPR013417">
    <property type="entry name" value="CHP02588"/>
</dbReference>
<protein>
    <submittedName>
        <fullName evidence="2">DUF2393 domain-containing protein</fullName>
    </submittedName>
</protein>
<dbReference type="Pfam" id="PF09624">
    <property type="entry name" value="DUF2393"/>
    <property type="match status" value="1"/>
</dbReference>
<proteinExistence type="predicted"/>
<dbReference type="EMBL" id="AACEEA010000013">
    <property type="protein sequence ID" value="EAK1947938.1"/>
    <property type="molecule type" value="Genomic_DNA"/>
</dbReference>
<comment type="caution">
    <text evidence="2">The sequence shown here is derived from an EMBL/GenBank/DDBJ whole genome shotgun (WGS) entry which is preliminary data.</text>
</comment>
<organism evidence="2">
    <name type="scientific">Campylobacter jejuni</name>
    <dbReference type="NCBI Taxonomy" id="197"/>
    <lineage>
        <taxon>Bacteria</taxon>
        <taxon>Pseudomonadati</taxon>
        <taxon>Campylobacterota</taxon>
        <taxon>Epsilonproteobacteria</taxon>
        <taxon>Campylobacterales</taxon>
        <taxon>Campylobacteraceae</taxon>
        <taxon>Campylobacter</taxon>
    </lineage>
</organism>
<name>A0A5T0PZF1_CAMJU</name>
<sequence>MHFTIFHIIAFIILLICFALICILIFLKVEQKEMALISYTIATIFIALLIYSIFLTINQFTTQADLSKLTYTRDLRHESVIVSGKVQNLTKFEIRKCYLMLSILNQKKAGGEIFNDKNIRNAKMQNTSVSYTIEIIDKLPGNAYKEFRASVPFPPSFDNPEFYHTLKCI</sequence>
<feature type="transmembrane region" description="Helical" evidence="1">
    <location>
        <begin position="34"/>
        <end position="54"/>
    </location>
</feature>
<evidence type="ECO:0000256" key="1">
    <source>
        <dbReference type="SAM" id="Phobius"/>
    </source>
</evidence>
<keyword evidence="1" id="KW-0472">Membrane</keyword>
<accession>A0A5T0PZF1</accession>
<dbReference type="RefSeq" id="WP_070316684.1">
    <property type="nucleotide sequence ID" value="NZ_JAKKYI010000001.1"/>
</dbReference>
<evidence type="ECO:0000313" key="2">
    <source>
        <dbReference type="EMBL" id="EAK1947938.1"/>
    </source>
</evidence>
<dbReference type="AlphaFoldDB" id="A0A5T0PZF1"/>
<gene>
    <name evidence="2" type="ORF">BG735_04690</name>
</gene>